<dbReference type="OrthoDB" id="9882503at2"/>
<dbReference type="STRING" id="1391654.AKJ09_02434"/>
<protein>
    <submittedName>
        <fullName evidence="1">Uncharacterized protein</fullName>
    </submittedName>
</protein>
<name>A0A0K1PQF4_9BACT</name>
<dbReference type="KEGG" id="llu:AKJ09_02434"/>
<keyword evidence="2" id="KW-1185">Reference proteome</keyword>
<dbReference type="EMBL" id="CP012333">
    <property type="protein sequence ID" value="AKU95770.1"/>
    <property type="molecule type" value="Genomic_DNA"/>
</dbReference>
<evidence type="ECO:0000313" key="1">
    <source>
        <dbReference type="EMBL" id="AKU95770.1"/>
    </source>
</evidence>
<gene>
    <name evidence="1" type="ORF">AKJ09_02434</name>
</gene>
<reference evidence="1 2" key="1">
    <citation type="submission" date="2015-08" db="EMBL/GenBank/DDBJ databases">
        <authorList>
            <person name="Babu N.S."/>
            <person name="Beckwith C.J."/>
            <person name="Beseler K.G."/>
            <person name="Brison A."/>
            <person name="Carone J.V."/>
            <person name="Caskin T.P."/>
            <person name="Diamond M."/>
            <person name="Durham M.E."/>
            <person name="Foxe J.M."/>
            <person name="Go M."/>
            <person name="Henderson B.A."/>
            <person name="Jones I.B."/>
            <person name="McGettigan J.A."/>
            <person name="Micheletti S.J."/>
            <person name="Nasrallah M.E."/>
            <person name="Ortiz D."/>
            <person name="Piller C.R."/>
            <person name="Privatt S.R."/>
            <person name="Schneider S.L."/>
            <person name="Sharp S."/>
            <person name="Smith T.C."/>
            <person name="Stanton J.D."/>
            <person name="Ullery H.E."/>
            <person name="Wilson R.J."/>
            <person name="Serrano M.G."/>
            <person name="Buck G."/>
            <person name="Lee V."/>
            <person name="Wang Y."/>
            <person name="Carvalho R."/>
            <person name="Voegtly L."/>
            <person name="Shi R."/>
            <person name="Duckworth R."/>
            <person name="Johnson A."/>
            <person name="Loviza R."/>
            <person name="Walstead R."/>
            <person name="Shah Z."/>
            <person name="Kiflezghi M."/>
            <person name="Wade K."/>
            <person name="Ball S.L."/>
            <person name="Bradley K.W."/>
            <person name="Asai D.J."/>
            <person name="Bowman C.A."/>
            <person name="Russell D.A."/>
            <person name="Pope W.H."/>
            <person name="Jacobs-Sera D."/>
            <person name="Hendrix R.W."/>
            <person name="Hatfull G.F."/>
        </authorList>
    </citation>
    <scope>NUCLEOTIDE SEQUENCE [LARGE SCALE GENOMIC DNA]</scope>
    <source>
        <strain evidence="1 2">DSM 27648</strain>
    </source>
</reference>
<sequence length="537" mass="59895">MDQALFLALSVMSEVDADAFIEAVIDTDLALALNASKYMEYGRDAVVSRLLTEVLSRAPGRQLFEDQLESALERGVETSRIHIPLLRELMKTGNMLAAAAVQQLVKLEGASSKRELFEELYTNRHDYNYCCNGIVKALLPHLEVTDIAAILELVERAEKLPEEETESEVAEEDVAGLVSACGQLLVRFEVDAIRSAFLPGGTTAPISRVRADVLCRLLIDRYSTSTLILAGELLLAGVVSAATSIWFISRFAKEELSWSSFDVRHVDRLLEMIRSGEKLGWPVRALYALCRNRPDLAERLATLPRSSSVVCDAIVLFCRSNDDELAFDVLRQLVGLSAEQRHHEPLHFVAQLDLSWKRTGKLLIDLLKLRDATVAGPVLERALDEEVAGVELGPIGWWTDWLVESASDGDEHAWFADRLSRFLVAHMSADQKSRLVASFADVGVVYKRVLARTVFMRMSDLSSDAFAETELLFLIDELHVPADSFYGHLLGGIATERFVIERLVPIVTSEASRFQKNLRAVIRTAGLRHGRRYLSRS</sequence>
<dbReference type="Proteomes" id="UP000064967">
    <property type="component" value="Chromosome"/>
</dbReference>
<accession>A0A0K1PQF4</accession>
<evidence type="ECO:0000313" key="2">
    <source>
        <dbReference type="Proteomes" id="UP000064967"/>
    </source>
</evidence>
<organism evidence="1 2">
    <name type="scientific">Labilithrix luteola</name>
    <dbReference type="NCBI Taxonomy" id="1391654"/>
    <lineage>
        <taxon>Bacteria</taxon>
        <taxon>Pseudomonadati</taxon>
        <taxon>Myxococcota</taxon>
        <taxon>Polyangia</taxon>
        <taxon>Polyangiales</taxon>
        <taxon>Labilitrichaceae</taxon>
        <taxon>Labilithrix</taxon>
    </lineage>
</organism>
<proteinExistence type="predicted"/>
<dbReference type="AlphaFoldDB" id="A0A0K1PQF4"/>
<dbReference type="RefSeq" id="WP_146647158.1">
    <property type="nucleotide sequence ID" value="NZ_CP012333.1"/>
</dbReference>